<name>A0A857MKC8_9ACTN</name>
<dbReference type="AlphaFoldDB" id="A0A857MKC8"/>
<evidence type="ECO:0000256" key="1">
    <source>
        <dbReference type="SAM" id="MobiDB-lite"/>
    </source>
</evidence>
<feature type="region of interest" description="Disordered" evidence="1">
    <location>
        <begin position="107"/>
        <end position="140"/>
    </location>
</feature>
<sequence>MIDYQRGGLVGSVGSVVTDHPQAPGAPTVFTYDRSGRETARRTGVAVTLSRYDRRSQLVAQQASGPSGVVAGRQWDYRADGYVTGIADHLRGGRRFDLDALGRVTATRAARATGPSADRRPGQPGGTTSPVRSMGQVSSGSGEVVESYGYTASGVLAFAAGGGLEREQGVASSPRTGPAQVRGQDKITVRGTVVTGQGRTRYRYDRAGQMVGHRRTRLSRPAETTTFTYTGGGLAGPR</sequence>
<dbReference type="EMBL" id="CP045810">
    <property type="protein sequence ID" value="QHN41671.1"/>
    <property type="molecule type" value="Genomic_DNA"/>
</dbReference>
<dbReference type="RefSeq" id="WP_213263216.1">
    <property type="nucleotide sequence ID" value="NZ_CP045804.1"/>
</dbReference>
<reference evidence="2" key="1">
    <citation type="journal article" date="2021" name="Nat. Microbiol.">
        <title>Cocultivation of an ultrasmall environmental parasitic bacterium with lytic ability against bacteria associated with wastewater foams.</title>
        <authorList>
            <person name="Batinovic S."/>
            <person name="Rose J.J.A."/>
            <person name="Ratcliffe J."/>
            <person name="Seviour R.J."/>
            <person name="Petrovski S."/>
        </authorList>
    </citation>
    <scope>NUCLEOTIDE SEQUENCE</scope>
    <source>
        <strain evidence="2">CON44</strain>
    </source>
</reference>
<accession>A0A857MKC8</accession>
<dbReference type="Gene3D" id="2.180.10.10">
    <property type="entry name" value="RHS repeat-associated core"/>
    <property type="match status" value="1"/>
</dbReference>
<protein>
    <submittedName>
        <fullName evidence="2">Uncharacterized protein</fullName>
    </submittedName>
</protein>
<gene>
    <name evidence="2" type="ORF">GII30_23165</name>
</gene>
<proteinExistence type="predicted"/>
<evidence type="ECO:0000313" key="2">
    <source>
        <dbReference type="EMBL" id="QHN41671.1"/>
    </source>
</evidence>
<organism evidence="2">
    <name type="scientific">Gordonia amarae</name>
    <dbReference type="NCBI Taxonomy" id="36821"/>
    <lineage>
        <taxon>Bacteria</taxon>
        <taxon>Bacillati</taxon>
        <taxon>Actinomycetota</taxon>
        <taxon>Actinomycetes</taxon>
        <taxon>Mycobacteriales</taxon>
        <taxon>Gordoniaceae</taxon>
        <taxon>Gordonia</taxon>
    </lineage>
</organism>